<dbReference type="PANTHER" id="PTHR38121:SF5">
    <property type="entry name" value="GH16 DOMAIN-CONTAINING PROTEIN"/>
    <property type="match status" value="1"/>
</dbReference>
<name>A0A6A6SNT4_9PLEO</name>
<dbReference type="AlphaFoldDB" id="A0A6A6SNT4"/>
<dbReference type="EMBL" id="MU004499">
    <property type="protein sequence ID" value="KAF2649280.1"/>
    <property type="molecule type" value="Genomic_DNA"/>
</dbReference>
<dbReference type="PANTHER" id="PTHR38121">
    <property type="entry name" value="GH16 DOMAIN-CONTAINING PROTEIN"/>
    <property type="match status" value="1"/>
</dbReference>
<dbReference type="GO" id="GO:0004553">
    <property type="term" value="F:hydrolase activity, hydrolyzing O-glycosyl compounds"/>
    <property type="evidence" value="ECO:0007669"/>
    <property type="project" value="InterPro"/>
</dbReference>
<dbReference type="InterPro" id="IPR000757">
    <property type="entry name" value="Beta-glucanase-like"/>
</dbReference>
<accession>A0A6A6SNT4</accession>
<dbReference type="CDD" id="cd00413">
    <property type="entry name" value="Glyco_hydrolase_16"/>
    <property type="match status" value="1"/>
</dbReference>
<reference evidence="3" key="1">
    <citation type="journal article" date="2020" name="Stud. Mycol.">
        <title>101 Dothideomycetes genomes: a test case for predicting lifestyles and emergence of pathogens.</title>
        <authorList>
            <person name="Haridas S."/>
            <person name="Albert R."/>
            <person name="Binder M."/>
            <person name="Bloem J."/>
            <person name="Labutti K."/>
            <person name="Salamov A."/>
            <person name="Andreopoulos B."/>
            <person name="Baker S."/>
            <person name="Barry K."/>
            <person name="Bills G."/>
            <person name="Bluhm B."/>
            <person name="Cannon C."/>
            <person name="Castanera R."/>
            <person name="Culley D."/>
            <person name="Daum C."/>
            <person name="Ezra D."/>
            <person name="Gonzalez J."/>
            <person name="Henrissat B."/>
            <person name="Kuo A."/>
            <person name="Liang C."/>
            <person name="Lipzen A."/>
            <person name="Lutzoni F."/>
            <person name="Magnuson J."/>
            <person name="Mondo S."/>
            <person name="Nolan M."/>
            <person name="Ohm R."/>
            <person name="Pangilinan J."/>
            <person name="Park H.-J."/>
            <person name="Ramirez L."/>
            <person name="Alfaro M."/>
            <person name="Sun H."/>
            <person name="Tritt A."/>
            <person name="Yoshinaga Y."/>
            <person name="Zwiers L.-H."/>
            <person name="Turgeon B."/>
            <person name="Goodwin S."/>
            <person name="Spatafora J."/>
            <person name="Crous P."/>
            <person name="Grigoriev I."/>
        </authorList>
    </citation>
    <scope>NUCLEOTIDE SEQUENCE</scope>
    <source>
        <strain evidence="3">CBS 122681</strain>
    </source>
</reference>
<dbReference type="GO" id="GO:0005975">
    <property type="term" value="P:carbohydrate metabolic process"/>
    <property type="evidence" value="ECO:0007669"/>
    <property type="project" value="InterPro"/>
</dbReference>
<protein>
    <submittedName>
        <fullName evidence="3">Glycoside hydrolase family 16 protein</fullName>
    </submittedName>
</protein>
<dbReference type="Proteomes" id="UP000799324">
    <property type="component" value="Unassembled WGS sequence"/>
</dbReference>
<feature type="chain" id="PRO_5025579435" evidence="1">
    <location>
        <begin position="23"/>
        <end position="378"/>
    </location>
</feature>
<dbReference type="Pfam" id="PF00722">
    <property type="entry name" value="Glyco_hydro_16"/>
    <property type="match status" value="1"/>
</dbReference>
<proteinExistence type="predicted"/>
<organism evidence="3 4">
    <name type="scientific">Lophiostoma macrostomum CBS 122681</name>
    <dbReference type="NCBI Taxonomy" id="1314788"/>
    <lineage>
        <taxon>Eukaryota</taxon>
        <taxon>Fungi</taxon>
        <taxon>Dikarya</taxon>
        <taxon>Ascomycota</taxon>
        <taxon>Pezizomycotina</taxon>
        <taxon>Dothideomycetes</taxon>
        <taxon>Pleosporomycetidae</taxon>
        <taxon>Pleosporales</taxon>
        <taxon>Lophiostomataceae</taxon>
        <taxon>Lophiostoma</taxon>
    </lineage>
</organism>
<dbReference type="InterPro" id="IPR013320">
    <property type="entry name" value="ConA-like_dom_sf"/>
</dbReference>
<feature type="domain" description="GH16" evidence="2">
    <location>
        <begin position="34"/>
        <end position="288"/>
    </location>
</feature>
<feature type="signal peptide" evidence="1">
    <location>
        <begin position="1"/>
        <end position="22"/>
    </location>
</feature>
<keyword evidence="1" id="KW-0732">Signal</keyword>
<keyword evidence="3" id="KW-0378">Hydrolase</keyword>
<keyword evidence="4" id="KW-1185">Reference proteome</keyword>
<dbReference type="PROSITE" id="PS51762">
    <property type="entry name" value="GH16_2"/>
    <property type="match status" value="1"/>
</dbReference>
<evidence type="ECO:0000313" key="3">
    <source>
        <dbReference type="EMBL" id="KAF2649280.1"/>
    </source>
</evidence>
<sequence length="378" mass="41957">MLRDAVAAMPWLILAMSRLTNAACECGYSVNKTSDASYQIYTELLENDFIHTQTDNMTSIGWIAQEYNQSKEAGRGYYGKEFLPENVESNAVKNASAWSGESDHGGDPGLQLWTRSDNSSGWVGSAELVSMRNDARFGSYRIAMKLSNQTGTCGAFFWYYNNSREIDMEFRSMEFNSSQGAVNYVLQTPESVAAGYDAANTSEFKVQHLDFRPDDLFHEYRWDWTTEKISYYVDGQWQYDMTEQVPQEGGSLHINHWSNGNPLWSAGPPVSDALLTVSYVKAYFNSTDTSKTDAYNQRCPGFNATAVCAIPAQTSPPDASQGTDGAKTYFFSQDGDDHTPGQTTYATTNGAMGAFASSTSLFTYLPLLLALLSWTFAL</sequence>
<dbReference type="SUPFAM" id="SSF49899">
    <property type="entry name" value="Concanavalin A-like lectins/glucanases"/>
    <property type="match status" value="1"/>
</dbReference>
<gene>
    <name evidence="3" type="ORF">K491DRAFT_721815</name>
</gene>
<dbReference type="Gene3D" id="2.60.120.200">
    <property type="match status" value="1"/>
</dbReference>
<evidence type="ECO:0000256" key="1">
    <source>
        <dbReference type="SAM" id="SignalP"/>
    </source>
</evidence>
<dbReference type="OrthoDB" id="25131at2759"/>
<evidence type="ECO:0000313" key="4">
    <source>
        <dbReference type="Proteomes" id="UP000799324"/>
    </source>
</evidence>
<evidence type="ECO:0000259" key="2">
    <source>
        <dbReference type="PROSITE" id="PS51762"/>
    </source>
</evidence>